<accession>A0AAP2DBQ4</accession>
<keyword evidence="1" id="KW-0472">Membrane</keyword>
<dbReference type="EMBL" id="JAHESC010000008">
    <property type="protein sequence ID" value="MBT1686397.1"/>
    <property type="molecule type" value="Genomic_DNA"/>
</dbReference>
<organism evidence="2 3">
    <name type="scientific">Dawidia soli</name>
    <dbReference type="NCBI Taxonomy" id="2782352"/>
    <lineage>
        <taxon>Bacteria</taxon>
        <taxon>Pseudomonadati</taxon>
        <taxon>Bacteroidota</taxon>
        <taxon>Cytophagia</taxon>
        <taxon>Cytophagales</taxon>
        <taxon>Chryseotaleaceae</taxon>
        <taxon>Dawidia</taxon>
    </lineage>
</organism>
<keyword evidence="1" id="KW-0812">Transmembrane</keyword>
<dbReference type="RefSeq" id="WP_254089635.1">
    <property type="nucleotide sequence ID" value="NZ_JAHESC010000008.1"/>
</dbReference>
<gene>
    <name evidence="2" type="ORF">KK078_07515</name>
</gene>
<sequence>MQNSIPNNPNDKKTELSNNTKLHASLVIAFIATVYLAMFVKMLFL</sequence>
<evidence type="ECO:0000313" key="3">
    <source>
        <dbReference type="Proteomes" id="UP001319180"/>
    </source>
</evidence>
<dbReference type="Proteomes" id="UP001319180">
    <property type="component" value="Unassembled WGS sequence"/>
</dbReference>
<keyword evidence="1" id="KW-1133">Transmembrane helix</keyword>
<keyword evidence="3" id="KW-1185">Reference proteome</keyword>
<comment type="caution">
    <text evidence="2">The sequence shown here is derived from an EMBL/GenBank/DDBJ whole genome shotgun (WGS) entry which is preliminary data.</text>
</comment>
<name>A0AAP2DBQ4_9BACT</name>
<evidence type="ECO:0000256" key="1">
    <source>
        <dbReference type="SAM" id="Phobius"/>
    </source>
</evidence>
<proteinExistence type="predicted"/>
<protein>
    <submittedName>
        <fullName evidence="2">Uncharacterized protein</fullName>
    </submittedName>
</protein>
<reference evidence="2 3" key="1">
    <citation type="submission" date="2021-05" db="EMBL/GenBank/DDBJ databases">
        <title>A Polyphasic approach of four new species of the genus Ohtaekwangia: Ohtaekwangia histidinii sp. nov., Ohtaekwangia cretensis sp. nov., Ohtaekwangia indiensis sp. nov., Ohtaekwangia reichenbachii sp. nov. from diverse environment.</title>
        <authorList>
            <person name="Octaviana S."/>
        </authorList>
    </citation>
    <scope>NUCLEOTIDE SEQUENCE [LARGE SCALE GENOMIC DNA]</scope>
    <source>
        <strain evidence="2 3">PWU37</strain>
    </source>
</reference>
<dbReference type="AlphaFoldDB" id="A0AAP2DBQ4"/>
<evidence type="ECO:0000313" key="2">
    <source>
        <dbReference type="EMBL" id="MBT1686397.1"/>
    </source>
</evidence>
<feature type="transmembrane region" description="Helical" evidence="1">
    <location>
        <begin position="22"/>
        <end position="44"/>
    </location>
</feature>